<dbReference type="STRING" id="37003.ENSKMAP00000024527"/>
<dbReference type="OMA" id="LFKSCAQ"/>
<evidence type="ECO:0000256" key="3">
    <source>
        <dbReference type="ARBA" id="ARBA00022771"/>
    </source>
</evidence>
<dbReference type="PANTHER" id="PTHR12081">
    <property type="entry name" value="TRANSCRIPTION FACTOR E2F"/>
    <property type="match status" value="1"/>
</dbReference>
<dbReference type="Proteomes" id="UP000264800">
    <property type="component" value="Unplaced"/>
</dbReference>
<feature type="compositionally biased region" description="Acidic residues" evidence="10">
    <location>
        <begin position="101"/>
        <end position="116"/>
    </location>
</feature>
<dbReference type="Pfam" id="PF05485">
    <property type="entry name" value="THAP"/>
    <property type="match status" value="1"/>
</dbReference>
<keyword evidence="13" id="KW-1185">Reference proteome</keyword>
<evidence type="ECO:0000259" key="11">
    <source>
        <dbReference type="PROSITE" id="PS50950"/>
    </source>
</evidence>
<dbReference type="SUPFAM" id="SSF46785">
    <property type="entry name" value="Winged helix' DNA-binding domain"/>
    <property type="match status" value="1"/>
</dbReference>
<dbReference type="RefSeq" id="XP_017279085.1">
    <property type="nucleotide sequence ID" value="XM_017423596.3"/>
</dbReference>
<dbReference type="InterPro" id="IPR036388">
    <property type="entry name" value="WH-like_DNA-bd_sf"/>
</dbReference>
<feature type="compositionally biased region" description="Polar residues" evidence="10">
    <location>
        <begin position="141"/>
        <end position="153"/>
    </location>
</feature>
<protein>
    <submittedName>
        <fullName evidence="12">E2F transcription factor 6</fullName>
    </submittedName>
</protein>
<dbReference type="OrthoDB" id="1743261at2759"/>
<dbReference type="InterPro" id="IPR036390">
    <property type="entry name" value="WH_DNA-bd_sf"/>
</dbReference>
<dbReference type="InterPro" id="IPR015633">
    <property type="entry name" value="E2F"/>
</dbReference>
<evidence type="ECO:0000256" key="9">
    <source>
        <dbReference type="RuleBase" id="RU003796"/>
    </source>
</evidence>
<evidence type="ECO:0000256" key="2">
    <source>
        <dbReference type="ARBA" id="ARBA00022723"/>
    </source>
</evidence>
<name>A0A3Q3GLU1_KRYMA</name>
<feature type="region of interest" description="Disordered" evidence="10">
    <location>
        <begin position="80"/>
        <end position="155"/>
    </location>
</feature>
<evidence type="ECO:0000256" key="10">
    <source>
        <dbReference type="SAM" id="MobiDB-lite"/>
    </source>
</evidence>
<keyword evidence="7 9" id="KW-0804">Transcription</keyword>
<dbReference type="InterPro" id="IPR006612">
    <property type="entry name" value="THAP_Znf"/>
</dbReference>
<dbReference type="GO" id="GO:0090575">
    <property type="term" value="C:RNA polymerase II transcription regulator complex"/>
    <property type="evidence" value="ECO:0007669"/>
    <property type="project" value="TreeGrafter"/>
</dbReference>
<keyword evidence="5 9" id="KW-0805">Transcription regulation</keyword>
<dbReference type="AlphaFoldDB" id="A0A3Q3GLU1"/>
<dbReference type="InterPro" id="IPR032198">
    <property type="entry name" value="E2F_CC-MB"/>
</dbReference>
<dbReference type="InterPro" id="IPR037241">
    <property type="entry name" value="E2F-DP_heterodim"/>
</dbReference>
<keyword evidence="6 8" id="KW-0238">DNA-binding</keyword>
<keyword evidence="3 8" id="KW-0863">Zinc-finger</keyword>
<dbReference type="GO" id="GO:0008270">
    <property type="term" value="F:zinc ion binding"/>
    <property type="evidence" value="ECO:0007669"/>
    <property type="project" value="UniProtKB-KW"/>
</dbReference>
<organism evidence="12 13">
    <name type="scientific">Kryptolebias marmoratus</name>
    <name type="common">Mangrove killifish</name>
    <name type="synonym">Rivulus marmoratus</name>
    <dbReference type="NCBI Taxonomy" id="37003"/>
    <lineage>
        <taxon>Eukaryota</taxon>
        <taxon>Metazoa</taxon>
        <taxon>Chordata</taxon>
        <taxon>Craniata</taxon>
        <taxon>Vertebrata</taxon>
        <taxon>Euteleostomi</taxon>
        <taxon>Actinopterygii</taxon>
        <taxon>Neopterygii</taxon>
        <taxon>Teleostei</taxon>
        <taxon>Neoteleostei</taxon>
        <taxon>Acanthomorphata</taxon>
        <taxon>Ovalentaria</taxon>
        <taxon>Atherinomorphae</taxon>
        <taxon>Cyprinodontiformes</taxon>
        <taxon>Rivulidae</taxon>
        <taxon>Kryptolebias</taxon>
    </lineage>
</organism>
<keyword evidence="4" id="KW-0862">Zinc</keyword>
<keyword evidence="2" id="KW-0479">Metal-binding</keyword>
<comment type="subcellular location">
    <subcellularLocation>
        <location evidence="9">Nucleus</location>
    </subcellularLocation>
</comment>
<proteinExistence type="inferred from homology"/>
<dbReference type="GO" id="GO:0000978">
    <property type="term" value="F:RNA polymerase II cis-regulatory region sequence-specific DNA binding"/>
    <property type="evidence" value="ECO:0007669"/>
    <property type="project" value="InterPro"/>
</dbReference>
<dbReference type="GO" id="GO:0000981">
    <property type="term" value="F:DNA-binding transcription factor activity, RNA polymerase II-specific"/>
    <property type="evidence" value="ECO:0007669"/>
    <property type="project" value="TreeGrafter"/>
</dbReference>
<evidence type="ECO:0000256" key="8">
    <source>
        <dbReference type="PROSITE-ProRule" id="PRU00309"/>
    </source>
</evidence>
<evidence type="ECO:0000313" key="12">
    <source>
        <dbReference type="Ensembl" id="ENSKMAP00000024527.1"/>
    </source>
</evidence>
<comment type="similarity">
    <text evidence="1 9">Belongs to the E2F/DP family.</text>
</comment>
<reference evidence="12" key="2">
    <citation type="submission" date="2025-09" db="UniProtKB">
        <authorList>
            <consortium name="Ensembl"/>
        </authorList>
    </citation>
    <scope>IDENTIFICATION</scope>
</reference>
<dbReference type="GeneID" id="108240251"/>
<evidence type="ECO:0000256" key="1">
    <source>
        <dbReference type="ARBA" id="ARBA00010940"/>
    </source>
</evidence>
<dbReference type="GO" id="GO:0046983">
    <property type="term" value="F:protein dimerization activity"/>
    <property type="evidence" value="ECO:0007669"/>
    <property type="project" value="InterPro"/>
</dbReference>
<dbReference type="KEGG" id="kmr:108240251"/>
<dbReference type="GeneTree" id="ENSGT00940000155734"/>
<dbReference type="CDD" id="cd14660">
    <property type="entry name" value="E2F_DD"/>
    <property type="match status" value="1"/>
</dbReference>
<sequence length="372" mass="41750">MGKCVVSGCPNRMVANARATSNRPPRRFFRFPRDPDRVKVWLAALRENDQDRLEHQVICEDHFLPEDICKTGVRSDAIPLMPPYLDGPQGRVSSWSREAPQEEEQWPPRDCEEEGGGEAGPDPPQQDPGEAAGNPPGPEMTSDSPQTETSSIKADTPLSWLTRGFLELLMATPDAAVGIEEAATSLQTSTRRVHNIVSVLRGLGLVRREPENRVKWIGTGPICSFLWRNPLRFLETLEKLKQVENELDRLIKTCAEQLFSLTDDEQNAASAYVSCEDIARLRDFQEQTVIVVRAPQDTKLNVPPPDQRSTRMHLIAERGPILALTCDVGSQQTSTFDPTDSGRSFSTLNKSRHRIFSLHREVIRVQQKTRPV</sequence>
<dbReference type="Gene3D" id="6.10.250.540">
    <property type="match status" value="1"/>
</dbReference>
<dbReference type="SMART" id="SM01372">
    <property type="entry name" value="E2F_TDP"/>
    <property type="match status" value="1"/>
</dbReference>
<dbReference type="Gene3D" id="1.10.10.10">
    <property type="entry name" value="Winged helix-like DNA-binding domain superfamily/Winged helix DNA-binding domain"/>
    <property type="match status" value="1"/>
</dbReference>
<dbReference type="PROSITE" id="PS50950">
    <property type="entry name" value="ZF_THAP"/>
    <property type="match status" value="1"/>
</dbReference>
<dbReference type="SUPFAM" id="SSF57716">
    <property type="entry name" value="Glucocorticoid receptor-like (DNA-binding domain)"/>
    <property type="match status" value="1"/>
</dbReference>
<dbReference type="InterPro" id="IPR003316">
    <property type="entry name" value="E2F_WHTH_DNA-bd_dom"/>
</dbReference>
<evidence type="ECO:0000256" key="5">
    <source>
        <dbReference type="ARBA" id="ARBA00023015"/>
    </source>
</evidence>
<dbReference type="SMART" id="SM00692">
    <property type="entry name" value="DM3"/>
    <property type="match status" value="1"/>
</dbReference>
<evidence type="ECO:0000256" key="6">
    <source>
        <dbReference type="ARBA" id="ARBA00023125"/>
    </source>
</evidence>
<feature type="domain" description="THAP-type" evidence="11">
    <location>
        <begin position="1"/>
        <end position="82"/>
    </location>
</feature>
<dbReference type="Ensembl" id="ENSKMAT00000024835.1">
    <property type="protein sequence ID" value="ENSKMAP00000024527.1"/>
    <property type="gene ID" value="ENSKMAG00000018180.1"/>
</dbReference>
<evidence type="ECO:0000256" key="4">
    <source>
        <dbReference type="ARBA" id="ARBA00022833"/>
    </source>
</evidence>
<dbReference type="Pfam" id="PF16421">
    <property type="entry name" value="E2F_CC-MB"/>
    <property type="match status" value="1"/>
</dbReference>
<reference evidence="12" key="1">
    <citation type="submission" date="2025-08" db="UniProtKB">
        <authorList>
            <consortium name="Ensembl"/>
        </authorList>
    </citation>
    <scope>IDENTIFICATION</scope>
</reference>
<dbReference type="Pfam" id="PF02319">
    <property type="entry name" value="WHD_E2F_TDP"/>
    <property type="match status" value="1"/>
</dbReference>
<dbReference type="PANTHER" id="PTHR12081:SF19">
    <property type="entry name" value="TRANSCRIPTION FACTOR E2F6"/>
    <property type="match status" value="1"/>
</dbReference>
<evidence type="ECO:0000256" key="7">
    <source>
        <dbReference type="ARBA" id="ARBA00023163"/>
    </source>
</evidence>
<accession>A0A3Q3GLU1</accession>
<dbReference type="SUPFAM" id="SSF144074">
    <property type="entry name" value="E2F-DP heterodimerization region"/>
    <property type="match status" value="1"/>
</dbReference>
<dbReference type="SMART" id="SM00980">
    <property type="entry name" value="THAP"/>
    <property type="match status" value="1"/>
</dbReference>
<evidence type="ECO:0000313" key="13">
    <source>
        <dbReference type="Proteomes" id="UP000264800"/>
    </source>
</evidence>
<keyword evidence="9" id="KW-0539">Nucleus</keyword>